<organism evidence="2 3">
    <name type="scientific">Neorhodopirellula pilleata</name>
    <dbReference type="NCBI Taxonomy" id="2714738"/>
    <lineage>
        <taxon>Bacteria</taxon>
        <taxon>Pseudomonadati</taxon>
        <taxon>Planctomycetota</taxon>
        <taxon>Planctomycetia</taxon>
        <taxon>Pirellulales</taxon>
        <taxon>Pirellulaceae</taxon>
        <taxon>Neorhodopirellula</taxon>
    </lineage>
</organism>
<dbReference type="OrthoDB" id="6637351at2"/>
<evidence type="ECO:0000259" key="1">
    <source>
        <dbReference type="SMART" id="SM00860"/>
    </source>
</evidence>
<reference evidence="2 3" key="1">
    <citation type="submission" date="2019-02" db="EMBL/GenBank/DDBJ databases">
        <title>Deep-cultivation of Planctomycetes and their phenomic and genomic characterization uncovers novel biology.</title>
        <authorList>
            <person name="Wiegand S."/>
            <person name="Jogler M."/>
            <person name="Boedeker C."/>
            <person name="Pinto D."/>
            <person name="Vollmers J."/>
            <person name="Rivas-Marin E."/>
            <person name="Kohn T."/>
            <person name="Peeters S.H."/>
            <person name="Heuer A."/>
            <person name="Rast P."/>
            <person name="Oberbeckmann S."/>
            <person name="Bunk B."/>
            <person name="Jeske O."/>
            <person name="Meyerdierks A."/>
            <person name="Storesund J.E."/>
            <person name="Kallscheuer N."/>
            <person name="Luecker S."/>
            <person name="Lage O.M."/>
            <person name="Pohl T."/>
            <person name="Merkel B.J."/>
            <person name="Hornburger P."/>
            <person name="Mueller R.-W."/>
            <person name="Bruemmer F."/>
            <person name="Labrenz M."/>
            <person name="Spormann A.M."/>
            <person name="Op Den Camp H."/>
            <person name="Overmann J."/>
            <person name="Amann R."/>
            <person name="Jetten M.S.M."/>
            <person name="Mascher T."/>
            <person name="Medema M.H."/>
            <person name="Devos D.P."/>
            <person name="Kaster A.-K."/>
            <person name="Ovreas L."/>
            <person name="Rohde M."/>
            <person name="Galperin M.Y."/>
            <person name="Jogler C."/>
        </authorList>
    </citation>
    <scope>NUCLEOTIDE SEQUENCE [LARGE SCALE GENOMIC DNA]</scope>
    <source>
        <strain evidence="2 3">Pla100</strain>
    </source>
</reference>
<proteinExistence type="predicted"/>
<dbReference type="Gene3D" id="3.40.1580.10">
    <property type="entry name" value="SMI1/KNR4-like"/>
    <property type="match status" value="1"/>
</dbReference>
<feature type="domain" description="Knr4/Smi1-like" evidence="1">
    <location>
        <begin position="9"/>
        <end position="141"/>
    </location>
</feature>
<dbReference type="Pfam" id="PF09346">
    <property type="entry name" value="SMI1_KNR4"/>
    <property type="match status" value="1"/>
</dbReference>
<evidence type="ECO:0000313" key="2">
    <source>
        <dbReference type="EMBL" id="TWT91339.1"/>
    </source>
</evidence>
<gene>
    <name evidence="2" type="ORF">Pla100_51870</name>
</gene>
<dbReference type="SMART" id="SM00860">
    <property type="entry name" value="SMI1_KNR4"/>
    <property type="match status" value="1"/>
</dbReference>
<dbReference type="InterPro" id="IPR018958">
    <property type="entry name" value="Knr4/Smi1-like_dom"/>
</dbReference>
<dbReference type="InterPro" id="IPR037883">
    <property type="entry name" value="Knr4/Smi1-like_sf"/>
</dbReference>
<dbReference type="AlphaFoldDB" id="A0A5C5ZVJ7"/>
<dbReference type="Proteomes" id="UP000316213">
    <property type="component" value="Unassembled WGS sequence"/>
</dbReference>
<sequence length="142" mass="16170">MEFLRAERGVTESEIDEIEMELALSFPESLRELYKNHNGSEPEPYVYENPELQISTVVSRILPLISEKGAGTAITSYNILIRDRRLAPQHFFPFAVDSGGDYFLMNTQTGNVFFLRSDNFPEVEVVSLGLTLDSFWQALTDE</sequence>
<dbReference type="SUPFAM" id="SSF160631">
    <property type="entry name" value="SMI1/KNR4-like"/>
    <property type="match status" value="1"/>
</dbReference>
<keyword evidence="3" id="KW-1185">Reference proteome</keyword>
<name>A0A5C5ZVJ7_9BACT</name>
<comment type="caution">
    <text evidence="2">The sequence shown here is derived from an EMBL/GenBank/DDBJ whole genome shotgun (WGS) entry which is preliminary data.</text>
</comment>
<accession>A0A5C5ZVJ7</accession>
<dbReference type="RefSeq" id="WP_146581212.1">
    <property type="nucleotide sequence ID" value="NZ_SJPM01000015.1"/>
</dbReference>
<protein>
    <submittedName>
        <fullName evidence="2">SMI1 / KNR4 family protein</fullName>
    </submittedName>
</protein>
<dbReference type="EMBL" id="SJPM01000015">
    <property type="protein sequence ID" value="TWT91339.1"/>
    <property type="molecule type" value="Genomic_DNA"/>
</dbReference>
<evidence type="ECO:0000313" key="3">
    <source>
        <dbReference type="Proteomes" id="UP000316213"/>
    </source>
</evidence>